<dbReference type="EMBL" id="KU574722">
    <property type="protein sequence ID" value="AMM43946.1"/>
    <property type="molecule type" value="Genomic_DNA"/>
</dbReference>
<protein>
    <recommendedName>
        <fullName evidence="3">SMI1/KNR4 family protein</fullName>
    </recommendedName>
</protein>
<proteinExistence type="predicted"/>
<sequence>MTEEQIKEISELIPTVYHELFSSKEDIANRFEIPLSDIEDLEILYAFYEYEDYSGSATVFYYDPKDNTYYEVRGGHCSCYGLEGQWDPEEIGYFSTFIEYVQRVNYKY</sequence>
<evidence type="ECO:0000313" key="1">
    <source>
        <dbReference type="EMBL" id="AMM43946.1"/>
    </source>
</evidence>
<evidence type="ECO:0008006" key="3">
    <source>
        <dbReference type="Google" id="ProtNLM"/>
    </source>
</evidence>
<gene>
    <name evidence="1" type="ORF">CBB_383</name>
</gene>
<reference evidence="2" key="1">
    <citation type="submission" date="2016-01" db="EMBL/GenBank/DDBJ databases">
        <title>Isolation and Characterization of Enterobacteria phage CBB.</title>
        <authorList>
            <person name="Buttimer C.T.H."/>
            <person name="Hendrix H."/>
            <person name="Alexandre H."/>
            <person name="O'Mahony J."/>
            <person name="Lavigne R."/>
            <person name="Coffey A."/>
        </authorList>
    </citation>
    <scope>NUCLEOTIDE SEQUENCE [LARGE SCALE GENOMIC DNA]</scope>
</reference>
<evidence type="ECO:0000313" key="2">
    <source>
        <dbReference type="Proteomes" id="UP000223891"/>
    </source>
</evidence>
<organism evidence="1 2">
    <name type="scientific">Pectobacterium phage vB_PcaM_CBB</name>
    <dbReference type="NCBI Taxonomy" id="2772511"/>
    <lineage>
        <taxon>Viruses</taxon>
        <taxon>Duplodnaviria</taxon>
        <taxon>Heunggongvirae</taxon>
        <taxon>Uroviricota</taxon>
        <taxon>Caudoviricetes</taxon>
        <taxon>Mimasvirus</taxon>
        <taxon>Mimasvirus CBB</taxon>
    </lineage>
</organism>
<name>A0A1L2CVB6_9CAUD</name>
<dbReference type="Proteomes" id="UP000223891">
    <property type="component" value="Segment"/>
</dbReference>
<keyword evidence="2" id="KW-1185">Reference proteome</keyword>
<accession>A0A1L2CVB6</accession>